<keyword evidence="2" id="KW-0229">DNA integration</keyword>
<evidence type="ECO:0000313" key="9">
    <source>
        <dbReference type="Proteomes" id="UP000435138"/>
    </source>
</evidence>
<evidence type="ECO:0000256" key="3">
    <source>
        <dbReference type="ARBA" id="ARBA00023125"/>
    </source>
</evidence>
<dbReference type="InterPro" id="IPR009057">
    <property type="entry name" value="Homeodomain-like_sf"/>
</dbReference>
<dbReference type="PROSITE" id="PS00397">
    <property type="entry name" value="RECOMBINASES_1"/>
    <property type="match status" value="1"/>
</dbReference>
<dbReference type="EMBL" id="WIXI01000051">
    <property type="protein sequence ID" value="MQY50078.1"/>
    <property type="molecule type" value="Genomic_DNA"/>
</dbReference>
<feature type="domain" description="Resolvase/invertase-type recombinase catalytic" evidence="7">
    <location>
        <begin position="3"/>
        <end position="142"/>
    </location>
</feature>
<keyword evidence="3" id="KW-0238">DNA-binding</keyword>
<evidence type="ECO:0000256" key="4">
    <source>
        <dbReference type="ARBA" id="ARBA00023172"/>
    </source>
</evidence>
<dbReference type="GO" id="GO:0015074">
    <property type="term" value="P:DNA integration"/>
    <property type="evidence" value="ECO:0007669"/>
    <property type="project" value="UniProtKB-KW"/>
</dbReference>
<reference evidence="8 9" key="1">
    <citation type="submission" date="2019-11" db="EMBL/GenBank/DDBJ databases">
        <title>Genome analysis of Rhizobacterium cereale a novel genus and species isolated from maize roots in North Spain.</title>
        <authorList>
            <person name="Menendez E."/>
            <person name="Flores-Felix J.D."/>
            <person name="Ramirez-Bahena M.-H."/>
            <person name="Igual J.M."/>
            <person name="Garcia-Fraile P."/>
            <person name="Peix A."/>
            <person name="Velazquez E."/>
        </authorList>
    </citation>
    <scope>NUCLEOTIDE SEQUENCE [LARGE SCALE GENOMIC DNA]</scope>
    <source>
        <strain evidence="8 9">RZME27</strain>
    </source>
</reference>
<dbReference type="Pfam" id="PF02796">
    <property type="entry name" value="HTH_7"/>
    <property type="match status" value="1"/>
</dbReference>
<dbReference type="AlphaFoldDB" id="A0A6A8AJL1"/>
<sequence length="193" mass="21279">MSQLLGYARVSTTDQGLDIQEAALRAYADGLKQPIKLFSEKKSGTTTKGRDELARLLDYARDGDTIVCTRIDRLARSLMDLEVIANTLRYKGIHLKATEQSVDTSTPEGMAFFQMLGVFAQFETAIRRERQLEGIAAAKADGRYKGRTATIDAERIKQLVAEGKGATEIAKQLKIGRASVYRYLKETDGVAGI</sequence>
<dbReference type="Gene3D" id="3.40.50.1390">
    <property type="entry name" value="Resolvase, N-terminal catalytic domain"/>
    <property type="match status" value="1"/>
</dbReference>
<dbReference type="Gene3D" id="1.10.10.60">
    <property type="entry name" value="Homeodomain-like"/>
    <property type="match status" value="1"/>
</dbReference>
<proteinExistence type="inferred from homology"/>
<dbReference type="PROSITE" id="PS00398">
    <property type="entry name" value="RECOMBINASES_2"/>
    <property type="match status" value="1"/>
</dbReference>
<evidence type="ECO:0000256" key="1">
    <source>
        <dbReference type="ARBA" id="ARBA00009913"/>
    </source>
</evidence>
<dbReference type="SUPFAM" id="SSF53041">
    <property type="entry name" value="Resolvase-like"/>
    <property type="match status" value="1"/>
</dbReference>
<evidence type="ECO:0000313" key="8">
    <source>
        <dbReference type="EMBL" id="MQY50078.1"/>
    </source>
</evidence>
<comment type="similarity">
    <text evidence="1">Belongs to the site-specific recombinase resolvase family.</text>
</comment>
<dbReference type="SMART" id="SM00857">
    <property type="entry name" value="Resolvase"/>
    <property type="match status" value="1"/>
</dbReference>
<dbReference type="InterPro" id="IPR006118">
    <property type="entry name" value="Recombinase_CS"/>
</dbReference>
<dbReference type="PROSITE" id="PS51736">
    <property type="entry name" value="RECOMBINASES_3"/>
    <property type="match status" value="1"/>
</dbReference>
<dbReference type="GO" id="GO:0000150">
    <property type="term" value="F:DNA strand exchange activity"/>
    <property type="evidence" value="ECO:0007669"/>
    <property type="project" value="InterPro"/>
</dbReference>
<organism evidence="8 9">
    <name type="scientific">Endobacterium cereale</name>
    <dbReference type="NCBI Taxonomy" id="2663029"/>
    <lineage>
        <taxon>Bacteria</taxon>
        <taxon>Pseudomonadati</taxon>
        <taxon>Pseudomonadota</taxon>
        <taxon>Alphaproteobacteria</taxon>
        <taxon>Hyphomicrobiales</taxon>
        <taxon>Rhizobiaceae</taxon>
        <taxon>Endobacterium</taxon>
    </lineage>
</organism>
<dbReference type="InterPro" id="IPR006119">
    <property type="entry name" value="Resolv_N"/>
</dbReference>
<dbReference type="RefSeq" id="WP_153360377.1">
    <property type="nucleotide sequence ID" value="NZ_WIXI01000051.1"/>
</dbReference>
<feature type="active site" description="O-(5'-phospho-DNA)-serine intermediate" evidence="5 6">
    <location>
        <position position="11"/>
    </location>
</feature>
<dbReference type="PANTHER" id="PTHR30461:SF26">
    <property type="entry name" value="RESOLVASE HOMOLOG YNEB"/>
    <property type="match status" value="1"/>
</dbReference>
<evidence type="ECO:0000256" key="6">
    <source>
        <dbReference type="PROSITE-ProRule" id="PRU10137"/>
    </source>
</evidence>
<keyword evidence="4" id="KW-0233">DNA recombination</keyword>
<gene>
    <name evidence="8" type="ORF">GAO09_29025</name>
</gene>
<dbReference type="PANTHER" id="PTHR30461">
    <property type="entry name" value="DNA-INVERTASE FROM LAMBDOID PROPHAGE"/>
    <property type="match status" value="1"/>
</dbReference>
<dbReference type="CDD" id="cd03768">
    <property type="entry name" value="SR_ResInv"/>
    <property type="match status" value="1"/>
</dbReference>
<dbReference type="Proteomes" id="UP000435138">
    <property type="component" value="Unassembled WGS sequence"/>
</dbReference>
<name>A0A6A8AJL1_9HYPH</name>
<dbReference type="Pfam" id="PF00239">
    <property type="entry name" value="Resolvase"/>
    <property type="match status" value="1"/>
</dbReference>
<dbReference type="SUPFAM" id="SSF46689">
    <property type="entry name" value="Homeodomain-like"/>
    <property type="match status" value="1"/>
</dbReference>
<protein>
    <submittedName>
        <fullName evidence="8">Helix-turn-helix domain-containing protein</fullName>
    </submittedName>
</protein>
<comment type="caution">
    <text evidence="8">The sequence shown here is derived from an EMBL/GenBank/DDBJ whole genome shotgun (WGS) entry which is preliminary data.</text>
</comment>
<evidence type="ECO:0000259" key="7">
    <source>
        <dbReference type="PROSITE" id="PS51736"/>
    </source>
</evidence>
<keyword evidence="9" id="KW-1185">Reference proteome</keyword>
<dbReference type="InterPro" id="IPR006120">
    <property type="entry name" value="Resolvase_HTH_dom"/>
</dbReference>
<dbReference type="GO" id="GO:0003677">
    <property type="term" value="F:DNA binding"/>
    <property type="evidence" value="ECO:0007669"/>
    <property type="project" value="UniProtKB-KW"/>
</dbReference>
<evidence type="ECO:0000256" key="2">
    <source>
        <dbReference type="ARBA" id="ARBA00022908"/>
    </source>
</evidence>
<evidence type="ECO:0000256" key="5">
    <source>
        <dbReference type="PIRSR" id="PIRSR606118-50"/>
    </source>
</evidence>
<dbReference type="InterPro" id="IPR036162">
    <property type="entry name" value="Resolvase-like_N_sf"/>
</dbReference>
<accession>A0A6A8AJL1</accession>
<dbReference type="InterPro" id="IPR050639">
    <property type="entry name" value="SSR_resolvase"/>
</dbReference>